<dbReference type="HOGENOM" id="CLU_525053_0_0_1"/>
<feature type="signal peptide" evidence="1">
    <location>
        <begin position="1"/>
        <end position="15"/>
    </location>
</feature>
<evidence type="ECO:0000256" key="1">
    <source>
        <dbReference type="SAM" id="SignalP"/>
    </source>
</evidence>
<dbReference type="InterPro" id="IPR004019">
    <property type="entry name" value="YLP_motif"/>
</dbReference>
<sequence length="455" mass="50663">MKLFVFALAFTAAFAVQSPITEYLPPVASASAPSQEYLPPVSAAASEPGPVVLEAPRPLPDNVGAASVSQGQLAADGYRYKTVRKLKKYRHRRDVSELNRDYLPPFAASEQVSVSAPAPAPVSFAAPEPVAAPAPVADFETSASVPQGSLAADGYRYKTVRRLRYRHRRDVSELNRDYLPPVAASEQVSVSAPAPAPVDPIAILLISNLKCSMGKENVYLQKVCTQSKLSLTCINIGKLYLSNHSIINLFYIHSLFRAMKLFVFGFAILALTAAAVIPQNEYIPPSDEVVEPSNEYLAPAEEAVAEDGYRYKTVKKLKYRNKRDVSEVANEYLPPSEETQVEEEESQDTAVLADDGYQYKTVRRLKYRNRRDVSEIEPANEYLPPTKEAVPVETVEEPEQDSAVLADDGYQYKTVRRLKYRQRRDVSEVVAPEYLHQLKKLLQLKPLKNQNKTQL</sequence>
<dbReference type="Pfam" id="PF02757">
    <property type="entry name" value="YLP"/>
    <property type="match status" value="6"/>
</dbReference>
<dbReference type="SMART" id="SM00713">
    <property type="entry name" value="GYR"/>
    <property type="match status" value="5"/>
</dbReference>
<dbReference type="Proteomes" id="UP000015102">
    <property type="component" value="Unassembled WGS sequence"/>
</dbReference>
<dbReference type="OMA" id="TCINIGK"/>
<keyword evidence="1" id="KW-0732">Signal</keyword>
<keyword evidence="3" id="KW-1185">Reference proteome</keyword>
<dbReference type="EnsemblMetazoa" id="MESCA010648-RA">
    <property type="protein sequence ID" value="MESCA010648-PA"/>
    <property type="gene ID" value="MESCA010648"/>
</dbReference>
<name>T1H336_MEGSC</name>
<dbReference type="Pfam" id="PF02756">
    <property type="entry name" value="GYR"/>
    <property type="match status" value="5"/>
</dbReference>
<protein>
    <recommendedName>
        <fullName evidence="4">DUF4794 domain-containing protein</fullName>
    </recommendedName>
</protein>
<reference evidence="3" key="1">
    <citation type="submission" date="2013-02" db="EMBL/GenBank/DDBJ databases">
        <authorList>
            <person name="Hughes D."/>
        </authorList>
    </citation>
    <scope>NUCLEOTIDE SEQUENCE</scope>
    <source>
        <strain>Durham</strain>
        <strain evidence="3">NC isolate 2 -- Noor lab</strain>
    </source>
</reference>
<accession>T1H336</accession>
<proteinExistence type="predicted"/>
<feature type="chain" id="PRO_5012836380" description="DUF4794 domain-containing protein" evidence="1">
    <location>
        <begin position="16"/>
        <end position="455"/>
    </location>
</feature>
<dbReference type="STRING" id="36166.T1H336"/>
<evidence type="ECO:0000313" key="3">
    <source>
        <dbReference type="Proteomes" id="UP000015102"/>
    </source>
</evidence>
<dbReference type="AlphaFoldDB" id="T1H336"/>
<evidence type="ECO:0000313" key="2">
    <source>
        <dbReference type="EnsemblMetazoa" id="MESCA010648-PA"/>
    </source>
</evidence>
<evidence type="ECO:0008006" key="4">
    <source>
        <dbReference type="Google" id="ProtNLM"/>
    </source>
</evidence>
<reference evidence="2" key="2">
    <citation type="submission" date="2015-06" db="UniProtKB">
        <authorList>
            <consortium name="EnsemblMetazoa"/>
        </authorList>
    </citation>
    <scope>IDENTIFICATION</scope>
</reference>
<dbReference type="EMBL" id="CAQQ02387630">
    <property type="status" value="NOT_ANNOTATED_CDS"/>
    <property type="molecule type" value="Genomic_DNA"/>
</dbReference>
<organism evidence="2 3">
    <name type="scientific">Megaselia scalaris</name>
    <name type="common">Humpbacked fly</name>
    <name type="synonym">Phora scalaris</name>
    <dbReference type="NCBI Taxonomy" id="36166"/>
    <lineage>
        <taxon>Eukaryota</taxon>
        <taxon>Metazoa</taxon>
        <taxon>Ecdysozoa</taxon>
        <taxon>Arthropoda</taxon>
        <taxon>Hexapoda</taxon>
        <taxon>Insecta</taxon>
        <taxon>Pterygota</taxon>
        <taxon>Neoptera</taxon>
        <taxon>Endopterygota</taxon>
        <taxon>Diptera</taxon>
        <taxon>Brachycera</taxon>
        <taxon>Muscomorpha</taxon>
        <taxon>Platypezoidea</taxon>
        <taxon>Phoridae</taxon>
        <taxon>Megaseliini</taxon>
        <taxon>Megaselia</taxon>
    </lineage>
</organism>
<dbReference type="InterPro" id="IPR004011">
    <property type="entry name" value="Gyr_motif"/>
</dbReference>